<keyword evidence="1" id="KW-1133">Transmembrane helix</keyword>
<dbReference type="PANTHER" id="PTHR33741:SF5">
    <property type="entry name" value="TRANSMEMBRANE PROTEIN DDB_G0269096-RELATED"/>
    <property type="match status" value="1"/>
</dbReference>
<feature type="transmembrane region" description="Helical" evidence="1">
    <location>
        <begin position="76"/>
        <end position="97"/>
    </location>
</feature>
<dbReference type="Proteomes" id="UP000094112">
    <property type="component" value="Unassembled WGS sequence"/>
</dbReference>
<evidence type="ECO:0000313" key="4">
    <source>
        <dbReference type="Proteomes" id="UP000094112"/>
    </source>
</evidence>
<evidence type="ECO:0000259" key="2">
    <source>
        <dbReference type="Pfam" id="PF04982"/>
    </source>
</evidence>
<dbReference type="RefSeq" id="XP_019041629.1">
    <property type="nucleotide sequence ID" value="XM_019184415.1"/>
</dbReference>
<protein>
    <recommendedName>
        <fullName evidence="2">HPP transmembrane region domain-containing protein</fullName>
    </recommendedName>
</protein>
<dbReference type="GeneID" id="30201661"/>
<feature type="transmembrane region" description="Helical" evidence="1">
    <location>
        <begin position="175"/>
        <end position="198"/>
    </location>
</feature>
<dbReference type="OrthoDB" id="2016548at2759"/>
<dbReference type="Pfam" id="PF04982">
    <property type="entry name" value="TM_HPP"/>
    <property type="match status" value="1"/>
</dbReference>
<keyword evidence="4" id="KW-1185">Reference proteome</keyword>
<dbReference type="EMBL" id="KV454208">
    <property type="protein sequence ID" value="ODQ62422.1"/>
    <property type="molecule type" value="Genomic_DNA"/>
</dbReference>
<feature type="transmembrane region" description="Helical" evidence="1">
    <location>
        <begin position="133"/>
        <end position="155"/>
    </location>
</feature>
<proteinExistence type="predicted"/>
<dbReference type="PANTHER" id="PTHR33741">
    <property type="entry name" value="TRANSMEMBRANE PROTEIN DDB_G0269096-RELATED"/>
    <property type="match status" value="1"/>
</dbReference>
<organism evidence="3 4">
    <name type="scientific">Wickerhamomyces anomalus (strain ATCC 58044 / CBS 1984 / NCYC 433 / NRRL Y-366-8)</name>
    <name type="common">Yeast</name>
    <name type="synonym">Hansenula anomala</name>
    <dbReference type="NCBI Taxonomy" id="683960"/>
    <lineage>
        <taxon>Eukaryota</taxon>
        <taxon>Fungi</taxon>
        <taxon>Dikarya</taxon>
        <taxon>Ascomycota</taxon>
        <taxon>Saccharomycotina</taxon>
        <taxon>Saccharomycetes</taxon>
        <taxon>Phaffomycetales</taxon>
        <taxon>Wickerhamomycetaceae</taxon>
        <taxon>Wickerhamomyces</taxon>
    </lineage>
</organism>
<sequence length="295" mass="33185">MPFSIDNYLNPYYPSSIIPQIPSKLVQRVLGHHKDLKSKDSSILLYLDILIGSFVSILLIEGVFKHSHVFIQHHSPIIIASYGASAILLFNANTAPLSQPRNIIMGHFLSALVGVILQKLFELSSNGRDHLYIGGALSVGISSVVMSIFNCVHPPSGASALMPLVDEGIREMGWWYLPAHLISSVLMVCVACITNNILRKYPQYWWTSYKKEAIKDDEEMQEIKKIEPERSNNETIAVKSNDKQLKTSNFGKIEITSHELNIPDELALTFEELDLLHGIRNRLASHHHNKNQPKD</sequence>
<feature type="transmembrane region" description="Helical" evidence="1">
    <location>
        <begin position="103"/>
        <end position="121"/>
    </location>
</feature>
<keyword evidence="1" id="KW-0472">Membrane</keyword>
<dbReference type="STRING" id="683960.A0A1E3PBT5"/>
<gene>
    <name evidence="3" type="ORF">WICANDRAFT_76590</name>
</gene>
<accession>A0A1E3PBT5</accession>
<dbReference type="InterPro" id="IPR058581">
    <property type="entry name" value="TM_HPP"/>
</dbReference>
<dbReference type="InterPro" id="IPR007065">
    <property type="entry name" value="HPP"/>
</dbReference>
<dbReference type="AlphaFoldDB" id="A0A1E3PBT5"/>
<evidence type="ECO:0000256" key="1">
    <source>
        <dbReference type="SAM" id="Phobius"/>
    </source>
</evidence>
<reference evidence="3 4" key="1">
    <citation type="journal article" date="2016" name="Proc. Natl. Acad. Sci. U.S.A.">
        <title>Comparative genomics of biotechnologically important yeasts.</title>
        <authorList>
            <person name="Riley R."/>
            <person name="Haridas S."/>
            <person name="Wolfe K.H."/>
            <person name="Lopes M.R."/>
            <person name="Hittinger C.T."/>
            <person name="Goeker M."/>
            <person name="Salamov A.A."/>
            <person name="Wisecaver J.H."/>
            <person name="Long T.M."/>
            <person name="Calvey C.H."/>
            <person name="Aerts A.L."/>
            <person name="Barry K.W."/>
            <person name="Choi C."/>
            <person name="Clum A."/>
            <person name="Coughlan A.Y."/>
            <person name="Deshpande S."/>
            <person name="Douglass A.P."/>
            <person name="Hanson S.J."/>
            <person name="Klenk H.-P."/>
            <person name="LaButti K.M."/>
            <person name="Lapidus A."/>
            <person name="Lindquist E.A."/>
            <person name="Lipzen A.M."/>
            <person name="Meier-Kolthoff J.P."/>
            <person name="Ohm R.A."/>
            <person name="Otillar R.P."/>
            <person name="Pangilinan J.L."/>
            <person name="Peng Y."/>
            <person name="Rokas A."/>
            <person name="Rosa C.A."/>
            <person name="Scheuner C."/>
            <person name="Sibirny A.A."/>
            <person name="Slot J.C."/>
            <person name="Stielow J.B."/>
            <person name="Sun H."/>
            <person name="Kurtzman C.P."/>
            <person name="Blackwell M."/>
            <person name="Grigoriev I.V."/>
            <person name="Jeffries T.W."/>
        </authorList>
    </citation>
    <scope>NUCLEOTIDE SEQUENCE [LARGE SCALE GENOMIC DNA]</scope>
    <source>
        <strain evidence="4">ATCC 58044 / CBS 1984 / NCYC 433 / NRRL Y-366-8</strain>
    </source>
</reference>
<keyword evidence="1" id="KW-0812">Transmembrane</keyword>
<name>A0A1E3PBT5_WICAA</name>
<evidence type="ECO:0000313" key="3">
    <source>
        <dbReference type="EMBL" id="ODQ62422.1"/>
    </source>
</evidence>
<feature type="transmembrane region" description="Helical" evidence="1">
    <location>
        <begin position="43"/>
        <end position="64"/>
    </location>
</feature>
<feature type="domain" description="HPP transmembrane region" evidence="2">
    <location>
        <begin position="49"/>
        <end position="202"/>
    </location>
</feature>